<dbReference type="PANTHER" id="PTHR28047:SF5">
    <property type="entry name" value="PROTEIN DCG1"/>
    <property type="match status" value="1"/>
</dbReference>
<accession>A0A1X6ZUJ8</accession>
<dbReference type="InterPro" id="IPR015942">
    <property type="entry name" value="Asp/Glu/hydantoin_racemase"/>
</dbReference>
<organism evidence="2 3">
    <name type="scientific">Pseudooceanicola marinus</name>
    <dbReference type="NCBI Taxonomy" id="396013"/>
    <lineage>
        <taxon>Bacteria</taxon>
        <taxon>Pseudomonadati</taxon>
        <taxon>Pseudomonadota</taxon>
        <taxon>Alphaproteobacteria</taxon>
        <taxon>Rhodobacterales</taxon>
        <taxon>Paracoccaceae</taxon>
        <taxon>Pseudooceanicola</taxon>
    </lineage>
</organism>
<protein>
    <submittedName>
        <fullName evidence="2">Asp/Glu/Hydantoin racemase</fullName>
    </submittedName>
</protein>
<dbReference type="InterPro" id="IPR052186">
    <property type="entry name" value="Hydantoin_racemase-like"/>
</dbReference>
<proteinExistence type="inferred from homology"/>
<dbReference type="Pfam" id="PF01177">
    <property type="entry name" value="Asp_Glu_race"/>
    <property type="match status" value="1"/>
</dbReference>
<dbReference type="EMBL" id="FWFN01000006">
    <property type="protein sequence ID" value="SLN61563.1"/>
    <property type="molecule type" value="Genomic_DNA"/>
</dbReference>
<keyword evidence="3" id="KW-1185">Reference proteome</keyword>
<dbReference type="Proteomes" id="UP000193963">
    <property type="component" value="Unassembled WGS sequence"/>
</dbReference>
<dbReference type="GO" id="GO:0047661">
    <property type="term" value="F:amino-acid racemase activity"/>
    <property type="evidence" value="ECO:0007669"/>
    <property type="project" value="InterPro"/>
</dbReference>
<sequence length="223" mass="22561">MKLVYINPNATASMTRAIVAEARAALPDAEIIGVTNTDGPPAIEGPEDGERAVPGVLRHVRAAADADAIVIACFDDTGLDEARQVAPCPVLGIGQAAYQMASLMGARFCVVTSLAVSIPVIRANIEARGFSGGCAGVEASGLPVLTIDEASEETRGQLSDSIRRARADTGAQAVVLGCAGMAPLRADLQRRSGVTLIDGVAASAHLARAAADFLAGAATAAEG</sequence>
<dbReference type="RefSeq" id="WP_085889123.1">
    <property type="nucleotide sequence ID" value="NZ_FWFN01000006.1"/>
</dbReference>
<name>A0A1X6ZUJ8_9RHOB</name>
<dbReference type="OrthoDB" id="9791723at2"/>
<gene>
    <name evidence="2" type="ORF">PSM7751_03097</name>
</gene>
<dbReference type="InterPro" id="IPR053714">
    <property type="entry name" value="Iso_Racemase_Enz_sf"/>
</dbReference>
<evidence type="ECO:0000313" key="3">
    <source>
        <dbReference type="Proteomes" id="UP000193963"/>
    </source>
</evidence>
<reference evidence="2 3" key="1">
    <citation type="submission" date="2017-03" db="EMBL/GenBank/DDBJ databases">
        <authorList>
            <person name="Afonso C.L."/>
            <person name="Miller P.J."/>
            <person name="Scott M.A."/>
            <person name="Spackman E."/>
            <person name="Goraichik I."/>
            <person name="Dimitrov K.M."/>
            <person name="Suarez D.L."/>
            <person name="Swayne D.E."/>
        </authorList>
    </citation>
    <scope>NUCLEOTIDE SEQUENCE [LARGE SCALE GENOMIC DNA]</scope>
    <source>
        <strain evidence="2 3">CECT 7751</strain>
    </source>
</reference>
<evidence type="ECO:0000313" key="2">
    <source>
        <dbReference type="EMBL" id="SLN61563.1"/>
    </source>
</evidence>
<dbReference type="PANTHER" id="PTHR28047">
    <property type="entry name" value="PROTEIN DCG1"/>
    <property type="match status" value="1"/>
</dbReference>
<dbReference type="AlphaFoldDB" id="A0A1X6ZUJ8"/>
<dbReference type="Gene3D" id="3.40.50.12500">
    <property type="match status" value="1"/>
</dbReference>
<evidence type="ECO:0000256" key="1">
    <source>
        <dbReference type="ARBA" id="ARBA00038414"/>
    </source>
</evidence>
<comment type="similarity">
    <text evidence="1">Belongs to the HyuE racemase family.</text>
</comment>